<dbReference type="STRING" id="295069.SAMN05421856_102428"/>
<proteinExistence type="predicted"/>
<dbReference type="SUPFAM" id="SSF46955">
    <property type="entry name" value="Putative DNA-binding domain"/>
    <property type="match status" value="1"/>
</dbReference>
<name>A0A1H7XGE1_9FLAO</name>
<evidence type="ECO:0000313" key="3">
    <source>
        <dbReference type="Proteomes" id="UP000199450"/>
    </source>
</evidence>
<evidence type="ECO:0000259" key="1">
    <source>
        <dbReference type="Pfam" id="PF12728"/>
    </source>
</evidence>
<dbReference type="Proteomes" id="UP000199450">
    <property type="component" value="Unassembled WGS sequence"/>
</dbReference>
<dbReference type="OrthoDB" id="1097811at2"/>
<dbReference type="EMBL" id="FOBV01000002">
    <property type="protein sequence ID" value="SEM32866.1"/>
    <property type="molecule type" value="Genomic_DNA"/>
</dbReference>
<feature type="domain" description="Helix-turn-helix" evidence="1">
    <location>
        <begin position="42"/>
        <end position="83"/>
    </location>
</feature>
<dbReference type="InterPro" id="IPR009061">
    <property type="entry name" value="DNA-bd_dom_put_sf"/>
</dbReference>
<evidence type="ECO:0000313" key="2">
    <source>
        <dbReference type="EMBL" id="SEM32866.1"/>
    </source>
</evidence>
<organism evidence="2 3">
    <name type="scientific">Chryseobacterium taichungense</name>
    <dbReference type="NCBI Taxonomy" id="295069"/>
    <lineage>
        <taxon>Bacteria</taxon>
        <taxon>Pseudomonadati</taxon>
        <taxon>Bacteroidota</taxon>
        <taxon>Flavobacteriia</taxon>
        <taxon>Flavobacteriales</taxon>
        <taxon>Weeksellaceae</taxon>
        <taxon>Chryseobacterium group</taxon>
        <taxon>Chryseobacterium</taxon>
    </lineage>
</organism>
<dbReference type="RefSeq" id="WP_089999076.1">
    <property type="nucleotide sequence ID" value="NZ_FOBV01000002.1"/>
</dbReference>
<gene>
    <name evidence="2" type="ORF">SAMN05421856_102428</name>
</gene>
<sequence>MSDIIVTNKNNIQEIIREEVKKGLIEWAHWFESRIIDEDRIYTREQTIKYLGISPSTLTRWTKEGKIKAFGIGDRVYYKHIDIQGALVAIN</sequence>
<keyword evidence="3" id="KW-1185">Reference proteome</keyword>
<protein>
    <submittedName>
        <fullName evidence="2">Helix-turn-helix domain-containing protein</fullName>
    </submittedName>
</protein>
<dbReference type="Pfam" id="PF12728">
    <property type="entry name" value="HTH_17"/>
    <property type="match status" value="1"/>
</dbReference>
<dbReference type="InterPro" id="IPR041657">
    <property type="entry name" value="HTH_17"/>
</dbReference>
<accession>A0A1H7XGE1</accession>
<reference evidence="3" key="1">
    <citation type="submission" date="2016-10" db="EMBL/GenBank/DDBJ databases">
        <authorList>
            <person name="Varghese N."/>
            <person name="Submissions S."/>
        </authorList>
    </citation>
    <scope>NUCLEOTIDE SEQUENCE [LARGE SCALE GENOMIC DNA]</scope>
    <source>
        <strain evidence="3">DSM 17453</strain>
    </source>
</reference>
<dbReference type="AlphaFoldDB" id="A0A1H7XGE1"/>